<protein>
    <recommendedName>
        <fullName evidence="10">Cytochrome b mRNA-processing protein 4</fullName>
    </recommendedName>
</protein>
<evidence type="ECO:0000256" key="4">
    <source>
        <dbReference type="ARBA" id="ARBA00022792"/>
    </source>
</evidence>
<comment type="function">
    <text evidence="9 10">Essential for the assembly of ubiquinol-cytochrome c reductase. It has a direct effect on the correct occurrence of the Rieske protein, core 4, core 5 and apocytochrome b.</text>
</comment>
<evidence type="ECO:0000256" key="7">
    <source>
        <dbReference type="ARBA" id="ARBA00023136"/>
    </source>
</evidence>
<dbReference type="GO" id="GO:0005743">
    <property type="term" value="C:mitochondrial inner membrane"/>
    <property type="evidence" value="ECO:0007669"/>
    <property type="project" value="UniProtKB-SubCell"/>
</dbReference>
<evidence type="ECO:0000256" key="9">
    <source>
        <dbReference type="ARBA" id="ARBA00025413"/>
    </source>
</evidence>
<keyword evidence="7" id="KW-0472">Membrane</keyword>
<dbReference type="PANTHER" id="PTHR28202:SF1">
    <property type="entry name" value="ASSEMBLY FACTOR CBP4"/>
    <property type="match status" value="1"/>
</dbReference>
<comment type="similarity">
    <text evidence="2 10">Belongs to the CBP4 family.</text>
</comment>
<evidence type="ECO:0000256" key="10">
    <source>
        <dbReference type="RuleBase" id="RU368005"/>
    </source>
</evidence>
<dbReference type="PANTHER" id="PTHR28202">
    <property type="entry name" value="ASSEMBLY FACTOR CBP4"/>
    <property type="match status" value="1"/>
</dbReference>
<accession>A0A1Y1X595</accession>
<keyword evidence="12" id="KW-1185">Reference proteome</keyword>
<keyword evidence="5" id="KW-1133">Transmembrane helix</keyword>
<evidence type="ECO:0000256" key="3">
    <source>
        <dbReference type="ARBA" id="ARBA00022692"/>
    </source>
</evidence>
<evidence type="ECO:0000256" key="6">
    <source>
        <dbReference type="ARBA" id="ARBA00023128"/>
    </source>
</evidence>
<dbReference type="Pfam" id="PF07960">
    <property type="entry name" value="CBP4"/>
    <property type="match status" value="1"/>
</dbReference>
<keyword evidence="4 10" id="KW-0999">Mitochondrion inner membrane</keyword>
<dbReference type="InterPro" id="IPR012420">
    <property type="entry name" value="Cbp4"/>
</dbReference>
<gene>
    <name evidence="11" type="ORF">K493DRAFT_320780</name>
</gene>
<dbReference type="AlphaFoldDB" id="A0A1Y1X595"/>
<dbReference type="GO" id="GO:0034551">
    <property type="term" value="P:mitochondrial respiratory chain complex III assembly"/>
    <property type="evidence" value="ECO:0007669"/>
    <property type="project" value="TreeGrafter"/>
</dbReference>
<reference evidence="11 12" key="1">
    <citation type="submission" date="2016-07" db="EMBL/GenBank/DDBJ databases">
        <title>Pervasive Adenine N6-methylation of Active Genes in Fungi.</title>
        <authorList>
            <consortium name="DOE Joint Genome Institute"/>
            <person name="Mondo S.J."/>
            <person name="Dannebaum R.O."/>
            <person name="Kuo R.C."/>
            <person name="Labutti K."/>
            <person name="Haridas S."/>
            <person name="Kuo A."/>
            <person name="Salamov A."/>
            <person name="Ahrendt S.R."/>
            <person name="Lipzen A."/>
            <person name="Sullivan W."/>
            <person name="Andreopoulos W.B."/>
            <person name="Clum A."/>
            <person name="Lindquist E."/>
            <person name="Daum C."/>
            <person name="Ramamoorthy G.K."/>
            <person name="Gryganskyi A."/>
            <person name="Culley D."/>
            <person name="Magnuson J.K."/>
            <person name="James T.Y."/>
            <person name="O'Malley M.A."/>
            <person name="Stajich J.E."/>
            <person name="Spatafora J.W."/>
            <person name="Visel A."/>
            <person name="Grigoriev I.V."/>
        </authorList>
    </citation>
    <scope>NUCLEOTIDE SEQUENCE [LARGE SCALE GENOMIC DNA]</scope>
    <source>
        <strain evidence="11 12">CBS 931.73</strain>
    </source>
</reference>
<evidence type="ECO:0000313" key="11">
    <source>
        <dbReference type="EMBL" id="ORX80991.1"/>
    </source>
</evidence>
<organism evidence="11 12">
    <name type="scientific">Basidiobolus meristosporus CBS 931.73</name>
    <dbReference type="NCBI Taxonomy" id="1314790"/>
    <lineage>
        <taxon>Eukaryota</taxon>
        <taxon>Fungi</taxon>
        <taxon>Fungi incertae sedis</taxon>
        <taxon>Zoopagomycota</taxon>
        <taxon>Entomophthoromycotina</taxon>
        <taxon>Basidiobolomycetes</taxon>
        <taxon>Basidiobolales</taxon>
        <taxon>Basidiobolaceae</taxon>
        <taxon>Basidiobolus</taxon>
    </lineage>
</organism>
<sequence>MGNWGKAFVYSGVIIGGAYAMMKLTVPTPEQLYERLPEEMKQEVIKNKTEREKKHQLLMETIQKNVNSDRPVWDVQGFEPATKDKDSA</sequence>
<name>A0A1Y1X595_9FUNG</name>
<evidence type="ECO:0000313" key="12">
    <source>
        <dbReference type="Proteomes" id="UP000193498"/>
    </source>
</evidence>
<keyword evidence="6 10" id="KW-0496">Mitochondrion</keyword>
<dbReference type="InParanoid" id="A0A1Y1X595"/>
<keyword evidence="3" id="KW-0812">Transmembrane</keyword>
<evidence type="ECO:0000256" key="5">
    <source>
        <dbReference type="ARBA" id="ARBA00022989"/>
    </source>
</evidence>
<dbReference type="OrthoDB" id="5576752at2759"/>
<evidence type="ECO:0000256" key="8">
    <source>
        <dbReference type="ARBA" id="ARBA00023186"/>
    </source>
</evidence>
<evidence type="ECO:0000256" key="2">
    <source>
        <dbReference type="ARBA" id="ARBA00006780"/>
    </source>
</evidence>
<keyword evidence="8 10" id="KW-0143">Chaperone</keyword>
<dbReference type="STRING" id="1314790.A0A1Y1X595"/>
<comment type="caution">
    <text evidence="11">The sequence shown here is derived from an EMBL/GenBank/DDBJ whole genome shotgun (WGS) entry which is preliminary data.</text>
</comment>
<proteinExistence type="inferred from homology"/>
<comment type="subcellular location">
    <subcellularLocation>
        <location evidence="1">Membrane</location>
        <topology evidence="1">Single-pass membrane protein</topology>
    </subcellularLocation>
    <subcellularLocation>
        <location evidence="10">Mitochondrion inner membrane</location>
        <topology evidence="10">Single-pass membrane protein</topology>
    </subcellularLocation>
</comment>
<evidence type="ECO:0000256" key="1">
    <source>
        <dbReference type="ARBA" id="ARBA00004167"/>
    </source>
</evidence>
<dbReference type="EMBL" id="MCFE01000720">
    <property type="protein sequence ID" value="ORX80991.1"/>
    <property type="molecule type" value="Genomic_DNA"/>
</dbReference>
<dbReference type="Proteomes" id="UP000193498">
    <property type="component" value="Unassembled WGS sequence"/>
</dbReference>